<protein>
    <submittedName>
        <fullName evidence="1">Uncharacterized protein</fullName>
    </submittedName>
</protein>
<organism evidence="1 2">
    <name type="scientific">Eumeta variegata</name>
    <name type="common">Bagworm moth</name>
    <name type="synonym">Eumeta japonica</name>
    <dbReference type="NCBI Taxonomy" id="151549"/>
    <lineage>
        <taxon>Eukaryota</taxon>
        <taxon>Metazoa</taxon>
        <taxon>Ecdysozoa</taxon>
        <taxon>Arthropoda</taxon>
        <taxon>Hexapoda</taxon>
        <taxon>Insecta</taxon>
        <taxon>Pterygota</taxon>
        <taxon>Neoptera</taxon>
        <taxon>Endopterygota</taxon>
        <taxon>Lepidoptera</taxon>
        <taxon>Glossata</taxon>
        <taxon>Ditrysia</taxon>
        <taxon>Tineoidea</taxon>
        <taxon>Psychidae</taxon>
        <taxon>Oiketicinae</taxon>
        <taxon>Eumeta</taxon>
    </lineage>
</organism>
<evidence type="ECO:0000313" key="2">
    <source>
        <dbReference type="Proteomes" id="UP000299102"/>
    </source>
</evidence>
<dbReference type="Proteomes" id="UP000299102">
    <property type="component" value="Unassembled WGS sequence"/>
</dbReference>
<name>A0A4C1X6X9_EUMVA</name>
<dbReference type="AlphaFoldDB" id="A0A4C1X6X9"/>
<sequence>MAYVYKRLANKVQGHAQGPLIVEHCSHHTTEYTRNKIHPHFTSRKKLACVSPPSHFMAAAGIGAAPKGRRTAINSRRDCFNFNHLDNSRNSIGLQNGFVCN</sequence>
<evidence type="ECO:0000313" key="1">
    <source>
        <dbReference type="EMBL" id="GBP57995.1"/>
    </source>
</evidence>
<gene>
    <name evidence="1" type="ORF">EVAR_32926_1</name>
</gene>
<keyword evidence="2" id="KW-1185">Reference proteome</keyword>
<dbReference type="EMBL" id="BGZK01000725">
    <property type="protein sequence ID" value="GBP57995.1"/>
    <property type="molecule type" value="Genomic_DNA"/>
</dbReference>
<comment type="caution">
    <text evidence="1">The sequence shown here is derived from an EMBL/GenBank/DDBJ whole genome shotgun (WGS) entry which is preliminary data.</text>
</comment>
<accession>A0A4C1X6X9</accession>
<proteinExistence type="predicted"/>
<reference evidence="1 2" key="1">
    <citation type="journal article" date="2019" name="Commun. Biol.">
        <title>The bagworm genome reveals a unique fibroin gene that provides high tensile strength.</title>
        <authorList>
            <person name="Kono N."/>
            <person name="Nakamura H."/>
            <person name="Ohtoshi R."/>
            <person name="Tomita M."/>
            <person name="Numata K."/>
            <person name="Arakawa K."/>
        </authorList>
    </citation>
    <scope>NUCLEOTIDE SEQUENCE [LARGE SCALE GENOMIC DNA]</scope>
</reference>